<name>A0ABP8P1Z2_9MICO</name>
<feature type="transmembrane region" description="Helical" evidence="6">
    <location>
        <begin position="212"/>
        <end position="234"/>
    </location>
</feature>
<feature type="transmembrane region" description="Helical" evidence="6">
    <location>
        <begin position="113"/>
        <end position="131"/>
    </location>
</feature>
<evidence type="ECO:0000256" key="3">
    <source>
        <dbReference type="ARBA" id="ARBA00022692"/>
    </source>
</evidence>
<dbReference type="CDD" id="cd17324">
    <property type="entry name" value="MFS_NepI_like"/>
    <property type="match status" value="1"/>
</dbReference>
<feature type="transmembrane region" description="Helical" evidence="6">
    <location>
        <begin position="171"/>
        <end position="191"/>
    </location>
</feature>
<feature type="transmembrane region" description="Helical" evidence="6">
    <location>
        <begin position="277"/>
        <end position="297"/>
    </location>
</feature>
<evidence type="ECO:0000256" key="4">
    <source>
        <dbReference type="ARBA" id="ARBA00022989"/>
    </source>
</evidence>
<gene>
    <name evidence="8" type="ORF">GCM10023171_07300</name>
</gene>
<evidence type="ECO:0000256" key="5">
    <source>
        <dbReference type="ARBA" id="ARBA00023136"/>
    </source>
</evidence>
<dbReference type="EMBL" id="BAABGP010000005">
    <property type="protein sequence ID" value="GAA4480476.1"/>
    <property type="molecule type" value="Genomic_DNA"/>
</dbReference>
<dbReference type="SUPFAM" id="SSF103473">
    <property type="entry name" value="MFS general substrate transporter"/>
    <property type="match status" value="1"/>
</dbReference>
<feature type="transmembrane region" description="Helical" evidence="6">
    <location>
        <begin position="12"/>
        <end position="31"/>
    </location>
</feature>
<keyword evidence="4 6" id="KW-1133">Transmembrane helix</keyword>
<comment type="subcellular location">
    <subcellularLocation>
        <location evidence="1">Cell membrane</location>
        <topology evidence="1">Multi-pass membrane protein</topology>
    </subcellularLocation>
</comment>
<feature type="transmembrane region" description="Helical" evidence="6">
    <location>
        <begin position="51"/>
        <end position="75"/>
    </location>
</feature>
<evidence type="ECO:0000259" key="7">
    <source>
        <dbReference type="PROSITE" id="PS50850"/>
    </source>
</evidence>
<reference evidence="9" key="1">
    <citation type="journal article" date="2019" name="Int. J. Syst. Evol. Microbiol.">
        <title>The Global Catalogue of Microorganisms (GCM) 10K type strain sequencing project: providing services to taxonomists for standard genome sequencing and annotation.</title>
        <authorList>
            <consortium name="The Broad Institute Genomics Platform"/>
            <consortium name="The Broad Institute Genome Sequencing Center for Infectious Disease"/>
            <person name="Wu L."/>
            <person name="Ma J."/>
        </authorList>
    </citation>
    <scope>NUCLEOTIDE SEQUENCE [LARGE SCALE GENOMIC DNA]</scope>
    <source>
        <strain evidence="9">JCM 17839</strain>
    </source>
</reference>
<dbReference type="PANTHER" id="PTHR43124">
    <property type="entry name" value="PURINE EFFLUX PUMP PBUE"/>
    <property type="match status" value="1"/>
</dbReference>
<comment type="caution">
    <text evidence="8">The sequence shown here is derived from an EMBL/GenBank/DDBJ whole genome shotgun (WGS) entry which is preliminary data.</text>
</comment>
<dbReference type="Proteomes" id="UP001500731">
    <property type="component" value="Unassembled WGS sequence"/>
</dbReference>
<accession>A0ABP8P1Z2</accession>
<feature type="transmembrane region" description="Helical" evidence="6">
    <location>
        <begin position="376"/>
        <end position="396"/>
    </location>
</feature>
<dbReference type="InterPro" id="IPR020846">
    <property type="entry name" value="MFS_dom"/>
</dbReference>
<feature type="transmembrane region" description="Helical" evidence="6">
    <location>
        <begin position="246"/>
        <end position="265"/>
    </location>
</feature>
<dbReference type="Pfam" id="PF07690">
    <property type="entry name" value="MFS_1"/>
    <property type="match status" value="1"/>
</dbReference>
<evidence type="ECO:0000256" key="1">
    <source>
        <dbReference type="ARBA" id="ARBA00004651"/>
    </source>
</evidence>
<dbReference type="InterPro" id="IPR050189">
    <property type="entry name" value="MFS_Efflux_Transporters"/>
</dbReference>
<protein>
    <recommendedName>
        <fullName evidence="7">Major facilitator superfamily (MFS) profile domain-containing protein</fullName>
    </recommendedName>
</protein>
<feature type="transmembrane region" description="Helical" evidence="6">
    <location>
        <begin position="143"/>
        <end position="165"/>
    </location>
</feature>
<dbReference type="PANTHER" id="PTHR43124:SF10">
    <property type="entry name" value="PURINE EFFLUX PUMP PBUE"/>
    <property type="match status" value="1"/>
</dbReference>
<dbReference type="InterPro" id="IPR011701">
    <property type="entry name" value="MFS"/>
</dbReference>
<keyword evidence="2" id="KW-1003">Cell membrane</keyword>
<feature type="transmembrane region" description="Helical" evidence="6">
    <location>
        <begin position="338"/>
        <end position="370"/>
    </location>
</feature>
<feature type="domain" description="Major facilitator superfamily (MFS) profile" evidence="7">
    <location>
        <begin position="18"/>
        <end position="397"/>
    </location>
</feature>
<keyword evidence="9" id="KW-1185">Reference proteome</keyword>
<dbReference type="InterPro" id="IPR036259">
    <property type="entry name" value="MFS_trans_sf"/>
</dbReference>
<evidence type="ECO:0000256" key="6">
    <source>
        <dbReference type="SAM" id="Phobius"/>
    </source>
</evidence>
<proteinExistence type="predicted"/>
<evidence type="ECO:0000313" key="8">
    <source>
        <dbReference type="EMBL" id="GAA4480476.1"/>
    </source>
</evidence>
<dbReference type="Gene3D" id="1.20.1250.20">
    <property type="entry name" value="MFS general substrate transporter like domains"/>
    <property type="match status" value="1"/>
</dbReference>
<feature type="transmembrane region" description="Helical" evidence="6">
    <location>
        <begin position="87"/>
        <end position="107"/>
    </location>
</feature>
<evidence type="ECO:0000313" key="9">
    <source>
        <dbReference type="Proteomes" id="UP001500731"/>
    </source>
</evidence>
<evidence type="ECO:0000256" key="2">
    <source>
        <dbReference type="ARBA" id="ARBA00022475"/>
    </source>
</evidence>
<keyword evidence="3 6" id="KW-0812">Transmembrane</keyword>
<keyword evidence="5 6" id="KW-0472">Membrane</keyword>
<sequence>MDDVVRTNEVEAGFRPGALIWLAVATFSMGIDGYVLAGLLPQIATGLRVDAAAAGQLMSVFAATGALAGPVLGALTGRWERKATIMLALGVFVLGNLLVALAPTYFWAMAGRVVSALGGALLNAVIGSYVIARTPERYRGRALSLVMGGFLFATALGVPIGLAIGQSDWRIPLFLVVGVGAAALVGILLKVPRLTLPPVSLREALSPLTRPAILSVLLVPMGLMCASYLCFTYATLILGPRIGEGYPMIGALFGYGIVSLVGNIVSGRVTDRRGPVAVLTVIVATVLAAALLGWFGLMLPGLAGAVAGLAWFLICAFFNGGSGVTAQTRLATMVSDSVAALVLALNNSAMMLGSALGSALGGIALAAGALPDQLPLLSGAVLGVTLIAHLITVGTLRGRAGRGGIGADEPPVGAVEPV</sequence>
<dbReference type="PROSITE" id="PS50850">
    <property type="entry name" value="MFS"/>
    <property type="match status" value="1"/>
</dbReference>
<organism evidence="8 9">
    <name type="scientific">Microbacterium panaciterrae</name>
    <dbReference type="NCBI Taxonomy" id="985759"/>
    <lineage>
        <taxon>Bacteria</taxon>
        <taxon>Bacillati</taxon>
        <taxon>Actinomycetota</taxon>
        <taxon>Actinomycetes</taxon>
        <taxon>Micrococcales</taxon>
        <taxon>Microbacteriaceae</taxon>
        <taxon>Microbacterium</taxon>
    </lineage>
</organism>
<feature type="transmembrane region" description="Helical" evidence="6">
    <location>
        <begin position="303"/>
        <end position="326"/>
    </location>
</feature>